<evidence type="ECO:0000313" key="1">
    <source>
        <dbReference type="EMBL" id="OAF68754.1"/>
    </source>
</evidence>
<protein>
    <submittedName>
        <fullName evidence="1">Uncharacterized protein</fullName>
    </submittedName>
</protein>
<gene>
    <name evidence="1" type="ORF">A3Q56_03500</name>
</gene>
<name>A0A177B5Q9_9BILA</name>
<reference evidence="1 2" key="1">
    <citation type="submission" date="2016-04" db="EMBL/GenBank/DDBJ databases">
        <title>The genome of Intoshia linei affirms orthonectids as highly simplified spiralians.</title>
        <authorList>
            <person name="Mikhailov K.V."/>
            <person name="Slusarev G.S."/>
            <person name="Nikitin M.A."/>
            <person name="Logacheva M.D."/>
            <person name="Penin A."/>
            <person name="Aleoshin V."/>
            <person name="Panchin Y.V."/>
        </authorList>
    </citation>
    <scope>NUCLEOTIDE SEQUENCE [LARGE SCALE GENOMIC DNA]</scope>
    <source>
        <strain evidence="1">Intl2013</strain>
        <tissue evidence="1">Whole animal</tissue>
    </source>
</reference>
<dbReference type="AlphaFoldDB" id="A0A177B5Q9"/>
<sequence>MSTSDIFSFWNGFSVDKKANDSSLSELKDIVKSSIIKGNFGEYQSL</sequence>
<evidence type="ECO:0000313" key="2">
    <source>
        <dbReference type="Proteomes" id="UP000078046"/>
    </source>
</evidence>
<comment type="caution">
    <text evidence="1">The sequence shown here is derived from an EMBL/GenBank/DDBJ whole genome shotgun (WGS) entry which is preliminary data.</text>
</comment>
<accession>A0A177B5Q9</accession>
<organism evidence="1 2">
    <name type="scientific">Intoshia linei</name>
    <dbReference type="NCBI Taxonomy" id="1819745"/>
    <lineage>
        <taxon>Eukaryota</taxon>
        <taxon>Metazoa</taxon>
        <taxon>Spiralia</taxon>
        <taxon>Lophotrochozoa</taxon>
        <taxon>Mesozoa</taxon>
        <taxon>Orthonectida</taxon>
        <taxon>Rhopaluridae</taxon>
        <taxon>Intoshia</taxon>
    </lineage>
</organism>
<dbReference type="EMBL" id="LWCA01000393">
    <property type="protein sequence ID" value="OAF68754.1"/>
    <property type="molecule type" value="Genomic_DNA"/>
</dbReference>
<keyword evidence="2" id="KW-1185">Reference proteome</keyword>
<proteinExistence type="predicted"/>
<dbReference type="Proteomes" id="UP000078046">
    <property type="component" value="Unassembled WGS sequence"/>
</dbReference>